<evidence type="ECO:0000256" key="2">
    <source>
        <dbReference type="ARBA" id="ARBA00007951"/>
    </source>
</evidence>
<feature type="domain" description="Glycoside hydrolase family 29 N-terminal" evidence="8">
    <location>
        <begin position="24"/>
        <end position="392"/>
    </location>
</feature>
<dbReference type="InterPro" id="IPR057739">
    <property type="entry name" value="Glyco_hydro_29_N"/>
</dbReference>
<evidence type="ECO:0000256" key="5">
    <source>
        <dbReference type="ARBA" id="ARBA00022801"/>
    </source>
</evidence>
<dbReference type="InterPro" id="IPR013780">
    <property type="entry name" value="Glyco_hydro_b"/>
</dbReference>
<dbReference type="InterPro" id="IPR017853">
    <property type="entry name" value="GH"/>
</dbReference>
<proteinExistence type="inferred from homology"/>
<dbReference type="STRING" id="655355.SAMN05216283_102748"/>
<dbReference type="Pfam" id="PF16757">
    <property type="entry name" value="Fucosidase_C"/>
    <property type="match status" value="1"/>
</dbReference>
<dbReference type="Proteomes" id="UP000198964">
    <property type="component" value="Unassembled WGS sequence"/>
</dbReference>
<dbReference type="Pfam" id="PF01120">
    <property type="entry name" value="Alpha_L_fucos"/>
    <property type="match status" value="1"/>
</dbReference>
<dbReference type="PANTHER" id="PTHR10030:SF37">
    <property type="entry name" value="ALPHA-L-FUCOSIDASE-RELATED"/>
    <property type="match status" value="1"/>
</dbReference>
<dbReference type="EC" id="3.2.1.51" evidence="3"/>
<gene>
    <name evidence="10" type="ORF">SAMN05216283_102748</name>
</gene>
<evidence type="ECO:0000256" key="4">
    <source>
        <dbReference type="ARBA" id="ARBA00022729"/>
    </source>
</evidence>
<evidence type="ECO:0000313" key="11">
    <source>
        <dbReference type="Proteomes" id="UP000198964"/>
    </source>
</evidence>
<evidence type="ECO:0000313" key="10">
    <source>
        <dbReference type="EMBL" id="SFF12587.1"/>
    </source>
</evidence>
<dbReference type="SMART" id="SM00812">
    <property type="entry name" value="Alpha_L_fucos"/>
    <property type="match status" value="1"/>
</dbReference>
<keyword evidence="5" id="KW-0378">Hydrolase</keyword>
<keyword evidence="4" id="KW-0732">Signal</keyword>
<dbReference type="Gene3D" id="2.60.40.1180">
    <property type="entry name" value="Golgi alpha-mannosidase II"/>
    <property type="match status" value="1"/>
</dbReference>
<name>A0A1I2G6J0_9BACT</name>
<evidence type="ECO:0000256" key="1">
    <source>
        <dbReference type="ARBA" id="ARBA00004071"/>
    </source>
</evidence>
<dbReference type="GO" id="GO:0004560">
    <property type="term" value="F:alpha-L-fucosidase activity"/>
    <property type="evidence" value="ECO:0007669"/>
    <property type="project" value="InterPro"/>
</dbReference>
<reference evidence="10 11" key="1">
    <citation type="submission" date="2016-10" db="EMBL/GenBank/DDBJ databases">
        <authorList>
            <person name="de Groot N.N."/>
        </authorList>
    </citation>
    <scope>NUCLEOTIDE SEQUENCE [LARGE SCALE GENOMIC DNA]</scope>
    <source>
        <strain evidence="10 11">CGMCC 1.9156</strain>
    </source>
</reference>
<evidence type="ECO:0000256" key="3">
    <source>
        <dbReference type="ARBA" id="ARBA00012662"/>
    </source>
</evidence>
<dbReference type="GO" id="GO:0005764">
    <property type="term" value="C:lysosome"/>
    <property type="evidence" value="ECO:0007669"/>
    <property type="project" value="TreeGrafter"/>
</dbReference>
<accession>A0A1I2G6J0</accession>
<evidence type="ECO:0000256" key="6">
    <source>
        <dbReference type="ARBA" id="ARBA00023295"/>
    </source>
</evidence>
<comment type="similarity">
    <text evidence="2">Belongs to the glycosyl hydrolase 29 family.</text>
</comment>
<dbReference type="Gene3D" id="3.20.20.80">
    <property type="entry name" value="Glycosidases"/>
    <property type="match status" value="1"/>
</dbReference>
<protein>
    <recommendedName>
        <fullName evidence="3">alpha-L-fucosidase</fullName>
        <ecNumber evidence="3">3.2.1.51</ecNumber>
    </recommendedName>
</protein>
<dbReference type="EMBL" id="FONW01000002">
    <property type="protein sequence ID" value="SFF12587.1"/>
    <property type="molecule type" value="Genomic_DNA"/>
</dbReference>
<feature type="site" description="May be important for catalysis" evidence="7">
    <location>
        <position position="324"/>
    </location>
</feature>
<feature type="domain" description="Alpha-L-fucosidase C-terminal" evidence="9">
    <location>
        <begin position="407"/>
        <end position="489"/>
    </location>
</feature>
<evidence type="ECO:0000259" key="8">
    <source>
        <dbReference type="Pfam" id="PF01120"/>
    </source>
</evidence>
<dbReference type="InterPro" id="IPR016286">
    <property type="entry name" value="FUC_metazoa-typ"/>
</dbReference>
<organism evidence="10 11">
    <name type="scientific">Sunxiuqinia elliptica</name>
    <dbReference type="NCBI Taxonomy" id="655355"/>
    <lineage>
        <taxon>Bacteria</taxon>
        <taxon>Pseudomonadati</taxon>
        <taxon>Bacteroidota</taxon>
        <taxon>Bacteroidia</taxon>
        <taxon>Marinilabiliales</taxon>
        <taxon>Prolixibacteraceae</taxon>
        <taxon>Sunxiuqinia</taxon>
    </lineage>
</organism>
<dbReference type="SUPFAM" id="SSF51445">
    <property type="entry name" value="(Trans)glycosidases"/>
    <property type="match status" value="1"/>
</dbReference>
<dbReference type="AlphaFoldDB" id="A0A1I2G6J0"/>
<sequence length="494" mass="57386">MLQSQKLLKGGQFLLLAILAMLTINTSAQEEKQKYVPVTDPLVLEKLEQWQDLKFGLMMHWGTYSQWGIIESWSICGEDEEWIKRFRNNDNYEEYKKDYHNLQTTFNPVKFNPQRWAKAAKKAGMKYVVFTTKHHDGFAMYDTQYSDYKITGEKTPFHTNPKADVTKEIFKEFGAEGFMIGAYFSKPDWSSPYFWWPENATADRNPNYNIERYPERWENFVQYTHNQIDELMTNYGDIDILWLDGGWVQPYTEQELWAYRAMKGFKQFNLQSQDLRMDEIAAKARIKQPGLIVVDRAVEGHNQNYITPENKVPEEALLVPWETCLTGSADGWSWRESREYKSINQIIHTLVDIVSKGGNLLLNIGPTPEGEFDPEAYELLEQIGNWMDINGEAIYSSRAIAPYKEGKVALTQNRHTKAVYAIYLADEDEKSLPSKLWMSTFAPAKKATVTLLGSNVKLQWEKVGKGFVVEIPESIRKKQKHSEAWVLKIDKLED</sequence>
<comment type="function">
    <text evidence="1">Alpha-L-fucosidase is responsible for hydrolyzing the alpha-1,6-linked fucose joined to the reducing-end N-acetylglucosamine of the carbohydrate moieties of glycoproteins.</text>
</comment>
<dbReference type="GO" id="GO:0006004">
    <property type="term" value="P:fucose metabolic process"/>
    <property type="evidence" value="ECO:0007669"/>
    <property type="project" value="InterPro"/>
</dbReference>
<dbReference type="InterPro" id="IPR000933">
    <property type="entry name" value="Glyco_hydro_29"/>
</dbReference>
<dbReference type="PIRSF" id="PIRSF001092">
    <property type="entry name" value="Alpha-L-fucosidase"/>
    <property type="match status" value="1"/>
</dbReference>
<dbReference type="PANTHER" id="PTHR10030">
    <property type="entry name" value="ALPHA-L-FUCOSIDASE"/>
    <property type="match status" value="1"/>
</dbReference>
<evidence type="ECO:0000259" key="9">
    <source>
        <dbReference type="Pfam" id="PF16757"/>
    </source>
</evidence>
<dbReference type="InterPro" id="IPR031919">
    <property type="entry name" value="Fucosidase_C"/>
</dbReference>
<keyword evidence="6" id="KW-0326">Glycosidase</keyword>
<evidence type="ECO:0000256" key="7">
    <source>
        <dbReference type="PIRSR" id="PIRSR001092-1"/>
    </source>
</evidence>
<dbReference type="GO" id="GO:0016139">
    <property type="term" value="P:glycoside catabolic process"/>
    <property type="evidence" value="ECO:0007669"/>
    <property type="project" value="TreeGrafter"/>
</dbReference>
<keyword evidence="11" id="KW-1185">Reference proteome</keyword>